<accession>A0A7C3IWZ6</accession>
<evidence type="ECO:0008006" key="2">
    <source>
        <dbReference type="Google" id="ProtNLM"/>
    </source>
</evidence>
<proteinExistence type="predicted"/>
<dbReference type="EMBL" id="DSTX01000002">
    <property type="protein sequence ID" value="HFK20250.1"/>
    <property type="molecule type" value="Genomic_DNA"/>
</dbReference>
<gene>
    <name evidence="1" type="ORF">ENS19_03115</name>
</gene>
<name>A0A7C3IWZ6_9CREN</name>
<evidence type="ECO:0000313" key="1">
    <source>
        <dbReference type="EMBL" id="HFK20250.1"/>
    </source>
</evidence>
<sequence length="231" mass="26505">MITDGRLHAEMVHEYHEKGKIDDAILKKFYEKLPILGKAIREVEDASKLSYPKIIFDPVLSIMRFNASTSGTVIYASTKIHRLDSTYQLCVSISLPFLLYSTEEVLKACLVHELLHHIYTTIVLSRKSFMSLASQRLDAPEVFLAFDETHTVDPNEWIYDQGLIDLMNKVFRPMIEDRDLISEIKECWMGKGFPVRYLTSDESKVRVPVTEVSKIALDPEIIARAKNKRLG</sequence>
<protein>
    <recommendedName>
        <fullName evidence="2">Metallopeptidase domain-containing protein</fullName>
    </recommendedName>
</protein>
<reference evidence="1" key="1">
    <citation type="journal article" date="2020" name="mSystems">
        <title>Genome- and Community-Level Interaction Insights into Carbon Utilization and Element Cycling Functions of Hydrothermarchaeota in Hydrothermal Sediment.</title>
        <authorList>
            <person name="Zhou Z."/>
            <person name="Liu Y."/>
            <person name="Xu W."/>
            <person name="Pan J."/>
            <person name="Luo Z.H."/>
            <person name="Li M."/>
        </authorList>
    </citation>
    <scope>NUCLEOTIDE SEQUENCE [LARGE SCALE GENOMIC DNA]</scope>
    <source>
        <strain evidence="1">SpSt-468</strain>
    </source>
</reference>
<organism evidence="1">
    <name type="scientific">Candidatus Methanomethylicus mesodigestus</name>
    <dbReference type="NCBI Taxonomy" id="1867258"/>
    <lineage>
        <taxon>Archaea</taxon>
        <taxon>Thermoproteota</taxon>
        <taxon>Methanosuratincolia</taxon>
        <taxon>Candidatus Methanomethylicales</taxon>
        <taxon>Candidatus Methanomethylicaceae</taxon>
        <taxon>Candidatus Methanomethylicus</taxon>
    </lineage>
</organism>
<comment type="caution">
    <text evidence="1">The sequence shown here is derived from an EMBL/GenBank/DDBJ whole genome shotgun (WGS) entry which is preliminary data.</text>
</comment>
<dbReference type="AlphaFoldDB" id="A0A7C3IWZ6"/>